<protein>
    <submittedName>
        <fullName evidence="1">Uncharacterized protein</fullName>
    </submittedName>
</protein>
<dbReference type="Proteomes" id="UP000244128">
    <property type="component" value="Unassembled WGS sequence"/>
</dbReference>
<dbReference type="EMBL" id="QAOI01000008">
    <property type="protein sequence ID" value="PTQ77447.1"/>
    <property type="molecule type" value="Genomic_DNA"/>
</dbReference>
<dbReference type="AlphaFoldDB" id="A0A2T5I0S1"/>
<organism evidence="1 2">
    <name type="scientific">Nitrosomonas oligotropha</name>
    <dbReference type="NCBI Taxonomy" id="42354"/>
    <lineage>
        <taxon>Bacteria</taxon>
        <taxon>Pseudomonadati</taxon>
        <taxon>Pseudomonadota</taxon>
        <taxon>Betaproteobacteria</taxon>
        <taxon>Nitrosomonadales</taxon>
        <taxon>Nitrosomonadaceae</taxon>
        <taxon>Nitrosomonas</taxon>
    </lineage>
</organism>
<gene>
    <name evidence="1" type="ORF">C8R26_10893</name>
</gene>
<evidence type="ECO:0000313" key="2">
    <source>
        <dbReference type="Proteomes" id="UP000244128"/>
    </source>
</evidence>
<proteinExistence type="predicted"/>
<reference evidence="1 2" key="1">
    <citation type="submission" date="2018-04" db="EMBL/GenBank/DDBJ databases">
        <title>Active sludge and wastewater microbial communities from Klosterneuburg, Austria.</title>
        <authorList>
            <person name="Wagner M."/>
        </authorList>
    </citation>
    <scope>NUCLEOTIDE SEQUENCE [LARGE SCALE GENOMIC DNA]</scope>
    <source>
        <strain evidence="1 2">Nm49</strain>
    </source>
</reference>
<name>A0A2T5I0S1_9PROT</name>
<accession>A0A2T5I0S1</accession>
<comment type="caution">
    <text evidence="1">The sequence shown here is derived from an EMBL/GenBank/DDBJ whole genome shotgun (WGS) entry which is preliminary data.</text>
</comment>
<sequence>MDQFEVCIKRCDYRNFHLDAMEWPSIVCKNPSIIATEKLLRPMLKRFRNFRFSFHRWLSV</sequence>
<evidence type="ECO:0000313" key="1">
    <source>
        <dbReference type="EMBL" id="PTQ77447.1"/>
    </source>
</evidence>